<name>A0A2T0G735_STRAP</name>
<keyword evidence="1" id="KW-1133">Transmembrane helix</keyword>
<gene>
    <name evidence="2" type="ORF">C6A27_02295</name>
</gene>
<evidence type="ECO:0008006" key="4">
    <source>
        <dbReference type="Google" id="ProtNLM"/>
    </source>
</evidence>
<feature type="transmembrane region" description="Helical" evidence="1">
    <location>
        <begin position="18"/>
        <end position="38"/>
    </location>
</feature>
<comment type="caution">
    <text evidence="2">The sequence shown here is derived from an EMBL/GenBank/DDBJ whole genome shotgun (WGS) entry which is preliminary data.</text>
</comment>
<dbReference type="RefSeq" id="WP_106383955.1">
    <property type="nucleotide sequence ID" value="NZ_PVSZ01000005.1"/>
</dbReference>
<dbReference type="Pfam" id="PF12730">
    <property type="entry name" value="ABC2_membrane_4"/>
    <property type="match status" value="1"/>
</dbReference>
<keyword evidence="1" id="KW-0472">Membrane</keyword>
<evidence type="ECO:0000256" key="1">
    <source>
        <dbReference type="SAM" id="Phobius"/>
    </source>
</evidence>
<feature type="transmembrane region" description="Helical" evidence="1">
    <location>
        <begin position="152"/>
        <end position="175"/>
    </location>
</feature>
<evidence type="ECO:0000313" key="3">
    <source>
        <dbReference type="Proteomes" id="UP000238573"/>
    </source>
</evidence>
<accession>A0A2T0G735</accession>
<dbReference type="Proteomes" id="UP000238573">
    <property type="component" value="Unassembled WGS sequence"/>
</dbReference>
<dbReference type="PANTHER" id="PTHR37305:SF1">
    <property type="entry name" value="MEMBRANE PROTEIN"/>
    <property type="match status" value="1"/>
</dbReference>
<feature type="transmembrane region" description="Helical" evidence="1">
    <location>
        <begin position="72"/>
        <end position="89"/>
    </location>
</feature>
<feature type="transmembrane region" description="Helical" evidence="1">
    <location>
        <begin position="110"/>
        <end position="132"/>
    </location>
</feature>
<evidence type="ECO:0000313" key="2">
    <source>
        <dbReference type="EMBL" id="PRT71862.1"/>
    </source>
</evidence>
<sequence>MFHIIQADFYRLFRSKGFWITEILFITTLLLGVFYGVIGNVGVHTDTKALEKLGDNGGWTGFEAITKTSDNFSNTIIFTIILVVLLIGIDLTQKLYKNSITSGISRTEFYLSKFFVLASLIILQLILTYSSFIPATLINGMGTAPKHFLSNFLITIGVQFICTLAWVSLISFVLYATNSIIAAIFTYFVGASLLGLPTAFYPDIDWLKYLNMQFYFDMVSKQDMVFKTITIALLITLLFAFSGLQVFKRKDL</sequence>
<keyword evidence="1" id="KW-0812">Transmembrane</keyword>
<dbReference type="EMBL" id="PVSZ01000005">
    <property type="protein sequence ID" value="PRT71862.1"/>
    <property type="molecule type" value="Genomic_DNA"/>
</dbReference>
<organism evidence="2 3">
    <name type="scientific">Streptococcus anginosus</name>
    <dbReference type="NCBI Taxonomy" id="1328"/>
    <lineage>
        <taxon>Bacteria</taxon>
        <taxon>Bacillati</taxon>
        <taxon>Bacillota</taxon>
        <taxon>Bacilli</taxon>
        <taxon>Lactobacillales</taxon>
        <taxon>Streptococcaceae</taxon>
        <taxon>Streptococcus</taxon>
        <taxon>Streptococcus anginosus group</taxon>
    </lineage>
</organism>
<proteinExistence type="predicted"/>
<dbReference type="AlphaFoldDB" id="A0A2T0G735"/>
<reference evidence="2 3" key="1">
    <citation type="journal article" date="1993" name="J. Dent. Res.">
        <title>The isolation and characterization of milleri group streptococci from dental periapical abscesses.</title>
        <authorList>
            <person name="Fisher L.E."/>
            <person name="Russell R.R."/>
        </authorList>
    </citation>
    <scope>NUCLEOTIDE SEQUENCE [LARGE SCALE GENOMIC DNA]</scope>
    <source>
        <strain evidence="2 3">OUP21</strain>
    </source>
</reference>
<feature type="transmembrane region" description="Helical" evidence="1">
    <location>
        <begin position="182"/>
        <end position="204"/>
    </location>
</feature>
<feature type="transmembrane region" description="Helical" evidence="1">
    <location>
        <begin position="224"/>
        <end position="247"/>
    </location>
</feature>
<protein>
    <recommendedName>
        <fullName evidence="4">ABC-2 family transporter protein</fullName>
    </recommendedName>
</protein>
<dbReference type="PANTHER" id="PTHR37305">
    <property type="entry name" value="INTEGRAL MEMBRANE PROTEIN-RELATED"/>
    <property type="match status" value="1"/>
</dbReference>